<organism evidence="2 3">
    <name type="scientific">Allopusillimonas soli</name>
    <dbReference type="NCBI Taxonomy" id="659016"/>
    <lineage>
        <taxon>Bacteria</taxon>
        <taxon>Pseudomonadati</taxon>
        <taxon>Pseudomonadota</taxon>
        <taxon>Betaproteobacteria</taxon>
        <taxon>Burkholderiales</taxon>
        <taxon>Alcaligenaceae</taxon>
        <taxon>Allopusillimonas</taxon>
    </lineage>
</organism>
<dbReference type="Pfam" id="PF12973">
    <property type="entry name" value="Cupin_7"/>
    <property type="match status" value="1"/>
</dbReference>
<evidence type="ECO:0000259" key="1">
    <source>
        <dbReference type="Pfam" id="PF12973"/>
    </source>
</evidence>
<reference evidence="2 3" key="1">
    <citation type="submission" date="2020-07" db="EMBL/GenBank/DDBJ databases">
        <title>Taxonomic revisions and descriptions of new bacterial species based on genomic comparisons in the high-G+C-content subgroup of the family Alcaligenaceae.</title>
        <authorList>
            <person name="Szabo A."/>
            <person name="Felfoldi T."/>
        </authorList>
    </citation>
    <scope>NUCLEOTIDE SEQUENCE [LARGE SCALE GENOMIC DNA]</scope>
    <source>
        <strain evidence="2 3">DSM 25264</strain>
    </source>
</reference>
<dbReference type="InterPro" id="IPR011051">
    <property type="entry name" value="RmlC_Cupin_sf"/>
</dbReference>
<dbReference type="InterPro" id="IPR014710">
    <property type="entry name" value="RmlC-like_jellyroll"/>
</dbReference>
<dbReference type="EMBL" id="JACCEW010000001">
    <property type="protein sequence ID" value="NYT35579.1"/>
    <property type="molecule type" value="Genomic_DNA"/>
</dbReference>
<name>A0A853F6I7_9BURK</name>
<sequence>MMTKEHDTYQPTAGASRYIDTTKVDWQPYPKIPGVFYKVLYENKELGALTCLQKFPAGLRIPPHEHPELQQTFVLEGCMQDHDGVANAGGYIVREPGSKHENYCPVETIALVLYGAENKVY</sequence>
<keyword evidence="3" id="KW-1185">Reference proteome</keyword>
<gene>
    <name evidence="2" type="ORF">H0A68_01740</name>
</gene>
<dbReference type="Proteomes" id="UP000580517">
    <property type="component" value="Unassembled WGS sequence"/>
</dbReference>
<dbReference type="AlphaFoldDB" id="A0A853F6I7"/>
<feature type="domain" description="ChrR-like cupin" evidence="1">
    <location>
        <begin position="17"/>
        <end position="112"/>
    </location>
</feature>
<protein>
    <submittedName>
        <fullName evidence="2">Cupin domain-containing protein</fullName>
    </submittedName>
</protein>
<evidence type="ECO:0000313" key="3">
    <source>
        <dbReference type="Proteomes" id="UP000580517"/>
    </source>
</evidence>
<evidence type="ECO:0000313" key="2">
    <source>
        <dbReference type="EMBL" id="NYT35579.1"/>
    </source>
</evidence>
<proteinExistence type="predicted"/>
<dbReference type="InterPro" id="IPR025979">
    <property type="entry name" value="ChrR-like_cupin_dom"/>
</dbReference>
<dbReference type="SUPFAM" id="SSF51182">
    <property type="entry name" value="RmlC-like cupins"/>
    <property type="match status" value="1"/>
</dbReference>
<accession>A0A853F6I7</accession>
<dbReference type="RefSeq" id="WP_167668811.1">
    <property type="nucleotide sequence ID" value="NZ_SDQC01000001.1"/>
</dbReference>
<comment type="caution">
    <text evidence="2">The sequence shown here is derived from an EMBL/GenBank/DDBJ whole genome shotgun (WGS) entry which is preliminary data.</text>
</comment>
<dbReference type="Gene3D" id="2.60.120.10">
    <property type="entry name" value="Jelly Rolls"/>
    <property type="match status" value="1"/>
</dbReference>